<dbReference type="PANTHER" id="PTHR13847:SF213">
    <property type="entry name" value="DEPENDENT OXIDOREDUCTASE, PUTATIVE-RELATED"/>
    <property type="match status" value="1"/>
</dbReference>
<feature type="compositionally biased region" description="Polar residues" evidence="1">
    <location>
        <begin position="1"/>
        <end position="11"/>
    </location>
</feature>
<sequence length="476" mass="52359">MQTPALRSLITQDPGLPKPNPTSSYWQNPPHPLSNTQSPSLPPKTDVAIIGSGITGLSVLLTLLDDDPDLNITVLEARSLCSGATGRNGGQLAANAGEEYLHLVEEFGREGAGEIVRFTFENLRKMRELVRTFAVEESEVQEVVKVRVFLEDDGFERFKRSVEALERDMPDFKGIYTILDREVLKREYHLDGAGGALLPAGTIWPYRLVTKIFACLLERYRHRLNIETQTPVTSIAFDATSPSCPYILHTPRGGLRATQIAHCTNGHAGHLLPGLRGPIYPFKGTMTVQAAGNIMPNRGGDLSWGFHYPVMYDKQSSRYAAGLYYLMQNTKTGYFFFGGEDTRIDNCLSADDSLVEEGSITHLQEKLPHFLGHDGAEQWRLASGWSGIMGFSADGLPVVGRAQVSMTGRQGEGEYVAAAFNGYGMANCLLSGETLAKMMMGTDVSAWLPKAYGIHERRLKEPLTVDHAIESFGLDT</sequence>
<evidence type="ECO:0000313" key="4">
    <source>
        <dbReference type="Proteomes" id="UP000033540"/>
    </source>
</evidence>
<dbReference type="InterPro" id="IPR006076">
    <property type="entry name" value="FAD-dep_OxRdtase"/>
</dbReference>
<organism evidence="3 4">
    <name type="scientific">Aspergillus parasiticus (strain ATCC 56775 / NRRL 5862 / SRRC 143 / SU-1)</name>
    <dbReference type="NCBI Taxonomy" id="1403190"/>
    <lineage>
        <taxon>Eukaryota</taxon>
        <taxon>Fungi</taxon>
        <taxon>Dikarya</taxon>
        <taxon>Ascomycota</taxon>
        <taxon>Pezizomycotina</taxon>
        <taxon>Eurotiomycetes</taxon>
        <taxon>Eurotiomycetidae</taxon>
        <taxon>Eurotiales</taxon>
        <taxon>Aspergillaceae</taxon>
        <taxon>Aspergillus</taxon>
        <taxon>Aspergillus subgen. Circumdati</taxon>
    </lineage>
</organism>
<accession>A0A0F0ICT6</accession>
<dbReference type="EMBL" id="JZEE01000360">
    <property type="protein sequence ID" value="KJK65599.1"/>
    <property type="molecule type" value="Genomic_DNA"/>
</dbReference>
<dbReference type="Proteomes" id="UP000033540">
    <property type="component" value="Unassembled WGS sequence"/>
</dbReference>
<reference evidence="3 4" key="1">
    <citation type="submission" date="2015-02" db="EMBL/GenBank/DDBJ databases">
        <title>Draft genome sequence of Aspergillus parasiticus SU-1.</title>
        <authorList>
            <person name="Yu J."/>
            <person name="Fedorova N."/>
            <person name="Yin Y."/>
            <person name="Losada L."/>
            <person name="Zafar N."/>
            <person name="Taujale R."/>
            <person name="Ehrlich K.C."/>
            <person name="Bhatnagar D."/>
            <person name="Cleveland T.E."/>
            <person name="Bennett J.W."/>
            <person name="Nierman W.C."/>
        </authorList>
    </citation>
    <scope>NUCLEOTIDE SEQUENCE [LARGE SCALE GENOMIC DNA]</scope>
    <source>
        <strain evidence="4">ATCC 56775 / NRRL 5862 / SRRC 143 / SU-1</strain>
    </source>
</reference>
<dbReference type="GO" id="GO:0005737">
    <property type="term" value="C:cytoplasm"/>
    <property type="evidence" value="ECO:0007669"/>
    <property type="project" value="TreeGrafter"/>
</dbReference>
<name>A0A0F0ICT6_ASPPU</name>
<dbReference type="PANTHER" id="PTHR13847">
    <property type="entry name" value="SARCOSINE DEHYDROGENASE-RELATED"/>
    <property type="match status" value="1"/>
</dbReference>
<gene>
    <name evidence="3" type="ORF">P875_00010141</name>
</gene>
<dbReference type="Gene3D" id="3.30.9.10">
    <property type="entry name" value="D-Amino Acid Oxidase, subunit A, domain 2"/>
    <property type="match status" value="1"/>
</dbReference>
<dbReference type="STRING" id="1403190.A0A0F0ICT6"/>
<dbReference type="SUPFAM" id="SSF51905">
    <property type="entry name" value="FAD/NAD(P)-binding domain"/>
    <property type="match status" value="1"/>
</dbReference>
<protein>
    <submittedName>
        <fullName evidence="3">DadA</fullName>
    </submittedName>
</protein>
<dbReference type="Gene3D" id="3.50.50.60">
    <property type="entry name" value="FAD/NAD(P)-binding domain"/>
    <property type="match status" value="1"/>
</dbReference>
<evidence type="ECO:0000259" key="2">
    <source>
        <dbReference type="Pfam" id="PF01266"/>
    </source>
</evidence>
<feature type="region of interest" description="Disordered" evidence="1">
    <location>
        <begin position="1"/>
        <end position="42"/>
    </location>
</feature>
<evidence type="ECO:0000256" key="1">
    <source>
        <dbReference type="SAM" id="MobiDB-lite"/>
    </source>
</evidence>
<dbReference type="AlphaFoldDB" id="A0A0F0ICT6"/>
<dbReference type="OrthoDB" id="512662at2759"/>
<dbReference type="Pfam" id="PF01266">
    <property type="entry name" value="DAO"/>
    <property type="match status" value="1"/>
</dbReference>
<dbReference type="InterPro" id="IPR036188">
    <property type="entry name" value="FAD/NAD-bd_sf"/>
</dbReference>
<comment type="caution">
    <text evidence="3">The sequence shown here is derived from an EMBL/GenBank/DDBJ whole genome shotgun (WGS) entry which is preliminary data.</text>
</comment>
<feature type="compositionally biased region" description="Polar residues" evidence="1">
    <location>
        <begin position="21"/>
        <end position="39"/>
    </location>
</feature>
<feature type="domain" description="FAD dependent oxidoreductase" evidence="2">
    <location>
        <begin position="46"/>
        <end position="438"/>
    </location>
</feature>
<evidence type="ECO:0000313" key="3">
    <source>
        <dbReference type="EMBL" id="KJK65599.1"/>
    </source>
</evidence>
<proteinExistence type="predicted"/>